<dbReference type="Proteomes" id="UP000217895">
    <property type="component" value="Chromosome"/>
</dbReference>
<feature type="transmembrane region" description="Helical" evidence="1">
    <location>
        <begin position="89"/>
        <end position="109"/>
    </location>
</feature>
<keyword evidence="3" id="KW-1185">Reference proteome</keyword>
<feature type="transmembrane region" description="Helical" evidence="1">
    <location>
        <begin position="146"/>
        <end position="165"/>
    </location>
</feature>
<keyword evidence="1" id="KW-0472">Membrane</keyword>
<dbReference type="InterPro" id="IPR051082">
    <property type="entry name" value="Pentapeptide-BTB/POZ_domain"/>
</dbReference>
<dbReference type="PANTHER" id="PTHR14136">
    <property type="entry name" value="BTB_POZ DOMAIN-CONTAINING PROTEIN KCTD9"/>
    <property type="match status" value="1"/>
</dbReference>
<protein>
    <submittedName>
        <fullName evidence="2">Pentapeptide repeat protein</fullName>
    </submittedName>
</protein>
<dbReference type="InterPro" id="IPR001646">
    <property type="entry name" value="5peptide_repeat"/>
</dbReference>
<evidence type="ECO:0000313" key="3">
    <source>
        <dbReference type="Proteomes" id="UP000217895"/>
    </source>
</evidence>
<gene>
    <name evidence="2" type="ORF">NIES2135_38350</name>
</gene>
<dbReference type="PANTHER" id="PTHR14136:SF17">
    <property type="entry name" value="BTB_POZ DOMAIN-CONTAINING PROTEIN KCTD9"/>
    <property type="match status" value="1"/>
</dbReference>
<name>A0A1Z4JJW0_LEPBY</name>
<accession>A0A1Z4JJW0</accession>
<sequence length="623" mass="69031">MNWKHADLQFADFHQCQAGLSFTQGIGLQLILYGLAAFTGFISGVAGIGATNLLSLQNIHRFTYFPGVAVLIFVWIGIVIAVKRGFAEFIGSSAALFCGVAILFLLSRSELWGNFLFSIAITAIPELVALQLGSIVSLIDKGLSKSIGAILIIMASIGVVTGLSSISRLNPYVKPDWLDGIVALSLLFAATVIGKKAVQPNQQFLETIQWASRIVTLMGGTSFRAANLAGANFSQADVRHTDFRGANLFQTYWWDVKGLEFARLEQTYLADARVRKLVTTLNGQSQNFDALNLEGVNLKDAILKGASFVETNLHCAILQAVDLRDSILVRVTLTGADLSGADLTGICIQDWSINSETDFSGIRCDYVYREFENNQPTNRYPSDRDFQPGEFESLFQKLTNAVELVFQDQIDWRALSFTFEKFRLEDDGMGLELKGIEQRGNYWIVKVTHGEGVSKQQVEQQVQSTYEDLRSIMEAKDKQINRLLGIVETQTEAMQRQAEALTNFSQQPFGNHFLISGSTITNLAGSGQIEYREAAHGVRSLITNQIDPNSNLQELLGQLKHQNVATTSATQRDLIQQVLFSEADRDPALKQFLLEKGQHILDRLPDGEFKIAIRNAISLIRND</sequence>
<dbReference type="AlphaFoldDB" id="A0A1Z4JJW0"/>
<evidence type="ECO:0000256" key="1">
    <source>
        <dbReference type="SAM" id="Phobius"/>
    </source>
</evidence>
<organism evidence="2 3">
    <name type="scientific">Leptolyngbya boryana NIES-2135</name>
    <dbReference type="NCBI Taxonomy" id="1973484"/>
    <lineage>
        <taxon>Bacteria</taxon>
        <taxon>Bacillati</taxon>
        <taxon>Cyanobacteriota</taxon>
        <taxon>Cyanophyceae</taxon>
        <taxon>Leptolyngbyales</taxon>
        <taxon>Leptolyngbyaceae</taxon>
        <taxon>Leptolyngbya group</taxon>
        <taxon>Leptolyngbya</taxon>
    </lineage>
</organism>
<dbReference type="EMBL" id="AP018203">
    <property type="protein sequence ID" value="BAY56973.1"/>
    <property type="molecule type" value="Genomic_DNA"/>
</dbReference>
<feature type="transmembrane region" description="Helical" evidence="1">
    <location>
        <begin position="62"/>
        <end position="82"/>
    </location>
</feature>
<proteinExistence type="predicted"/>
<keyword evidence="1" id="KW-1133">Transmembrane helix</keyword>
<evidence type="ECO:0000313" key="2">
    <source>
        <dbReference type="EMBL" id="BAY56973.1"/>
    </source>
</evidence>
<reference evidence="2 3" key="1">
    <citation type="submission" date="2017-06" db="EMBL/GenBank/DDBJ databases">
        <title>Genome sequencing of cyanobaciteial culture collection at National Institute for Environmental Studies (NIES).</title>
        <authorList>
            <person name="Hirose Y."/>
            <person name="Shimura Y."/>
            <person name="Fujisawa T."/>
            <person name="Nakamura Y."/>
            <person name="Kawachi M."/>
        </authorList>
    </citation>
    <scope>NUCLEOTIDE SEQUENCE [LARGE SCALE GENOMIC DNA]</scope>
    <source>
        <strain evidence="2 3">NIES-2135</strain>
    </source>
</reference>
<keyword evidence="1" id="KW-0812">Transmembrane</keyword>
<dbReference type="SUPFAM" id="SSF141571">
    <property type="entry name" value="Pentapeptide repeat-like"/>
    <property type="match status" value="1"/>
</dbReference>
<dbReference type="Pfam" id="PF00805">
    <property type="entry name" value="Pentapeptide"/>
    <property type="match status" value="2"/>
</dbReference>
<feature type="transmembrane region" description="Helical" evidence="1">
    <location>
        <begin position="115"/>
        <end position="139"/>
    </location>
</feature>
<feature type="transmembrane region" description="Helical" evidence="1">
    <location>
        <begin position="30"/>
        <end position="50"/>
    </location>
</feature>
<feature type="transmembrane region" description="Helical" evidence="1">
    <location>
        <begin position="177"/>
        <end position="194"/>
    </location>
</feature>
<dbReference type="Gene3D" id="2.160.20.80">
    <property type="entry name" value="E3 ubiquitin-protein ligase SopA"/>
    <property type="match status" value="2"/>
</dbReference>